<name>A0A183Q374_9TREM</name>
<accession>A0A183Q374</accession>
<dbReference type="PANTHER" id="PTHR22973:SF3">
    <property type="entry name" value="PROTEIN TMED8"/>
    <property type="match status" value="1"/>
</dbReference>
<keyword evidence="3" id="KW-1185">Reference proteome</keyword>
<dbReference type="InterPro" id="IPR009038">
    <property type="entry name" value="GOLD_dom"/>
</dbReference>
<dbReference type="AlphaFoldDB" id="A0A183Q374"/>
<evidence type="ECO:0000313" key="2">
    <source>
        <dbReference type="EMBL" id="VDP84031.1"/>
    </source>
</evidence>
<protein>
    <submittedName>
        <fullName evidence="2">Uncharacterized protein</fullName>
    </submittedName>
</protein>
<dbReference type="SUPFAM" id="SSF101576">
    <property type="entry name" value="Supernatant protein factor (SPF), C-terminal domain"/>
    <property type="match status" value="1"/>
</dbReference>
<evidence type="ECO:0000256" key="1">
    <source>
        <dbReference type="SAM" id="MobiDB-lite"/>
    </source>
</evidence>
<dbReference type="Proteomes" id="UP000269396">
    <property type="component" value="Unassembled WGS sequence"/>
</dbReference>
<dbReference type="PANTHER" id="PTHR22973">
    <property type="entry name" value="LD35087P"/>
    <property type="match status" value="1"/>
</dbReference>
<feature type="compositionally biased region" description="Polar residues" evidence="1">
    <location>
        <begin position="97"/>
        <end position="108"/>
    </location>
</feature>
<gene>
    <name evidence="2" type="ORF">SMTD_LOCUS21064</name>
</gene>
<dbReference type="InterPro" id="IPR052269">
    <property type="entry name" value="Golgi-PI4KB_interaction"/>
</dbReference>
<reference evidence="2 3" key="1">
    <citation type="submission" date="2018-11" db="EMBL/GenBank/DDBJ databases">
        <authorList>
            <consortium name="Pathogen Informatics"/>
        </authorList>
    </citation>
    <scope>NUCLEOTIDE SEQUENCE [LARGE SCALE GENOMIC DNA]</scope>
    <source>
        <strain>Denwood</strain>
        <strain evidence="3">Zambia</strain>
    </source>
</reference>
<organism evidence="2 3">
    <name type="scientific">Schistosoma mattheei</name>
    <dbReference type="NCBI Taxonomy" id="31246"/>
    <lineage>
        <taxon>Eukaryota</taxon>
        <taxon>Metazoa</taxon>
        <taxon>Spiralia</taxon>
        <taxon>Lophotrochozoa</taxon>
        <taxon>Platyhelminthes</taxon>
        <taxon>Trematoda</taxon>
        <taxon>Digenea</taxon>
        <taxon>Strigeidida</taxon>
        <taxon>Schistosomatoidea</taxon>
        <taxon>Schistosomatidae</taxon>
        <taxon>Schistosoma</taxon>
    </lineage>
</organism>
<dbReference type="InterPro" id="IPR036598">
    <property type="entry name" value="GOLD_dom_sf"/>
</dbReference>
<dbReference type="STRING" id="31246.A0A183Q374"/>
<feature type="region of interest" description="Disordered" evidence="1">
    <location>
        <begin position="1"/>
        <end position="43"/>
    </location>
</feature>
<feature type="compositionally biased region" description="Acidic residues" evidence="1">
    <location>
        <begin position="82"/>
        <end position="95"/>
    </location>
</feature>
<proteinExistence type="predicted"/>
<sequence>MGEPTGTYFPANIARLGHHDRQARPPRQGSSFDRDNVRVPTHPSGKAICWEFATDNYDLGFGLYFEWDLEPPENISVNISESSDEEGGEDEDEEGPSNGNSMEQTSPENENKGRKLALIVRIPVSIFRLCFYA</sequence>
<dbReference type="Gene3D" id="2.60.120.680">
    <property type="entry name" value="GOLD domain"/>
    <property type="match status" value="1"/>
</dbReference>
<evidence type="ECO:0000313" key="3">
    <source>
        <dbReference type="Proteomes" id="UP000269396"/>
    </source>
</evidence>
<feature type="region of interest" description="Disordered" evidence="1">
    <location>
        <begin position="75"/>
        <end position="114"/>
    </location>
</feature>
<dbReference type="EMBL" id="UZAL01046163">
    <property type="protein sequence ID" value="VDP84031.1"/>
    <property type="molecule type" value="Genomic_DNA"/>
</dbReference>
<dbReference type="Pfam" id="PF13897">
    <property type="entry name" value="GOLD_2"/>
    <property type="match status" value="1"/>
</dbReference>
<dbReference type="GO" id="GO:0000139">
    <property type="term" value="C:Golgi membrane"/>
    <property type="evidence" value="ECO:0007669"/>
    <property type="project" value="TreeGrafter"/>
</dbReference>